<dbReference type="SUPFAM" id="SSF53067">
    <property type="entry name" value="Actin-like ATPase domain"/>
    <property type="match status" value="2"/>
</dbReference>
<dbReference type="Gene3D" id="3.30.420.40">
    <property type="match status" value="2"/>
</dbReference>
<dbReference type="EMBL" id="LBVS01000003">
    <property type="protein sequence ID" value="KKQ90877.1"/>
    <property type="molecule type" value="Genomic_DNA"/>
</dbReference>
<evidence type="ECO:0000256" key="6">
    <source>
        <dbReference type="PIRNR" id="PIRNR003101"/>
    </source>
</evidence>
<evidence type="ECO:0000313" key="9">
    <source>
        <dbReference type="Proteomes" id="UP000033862"/>
    </source>
</evidence>
<dbReference type="GO" id="GO:0043093">
    <property type="term" value="P:FtsZ-dependent cytokinesis"/>
    <property type="evidence" value="ECO:0007669"/>
    <property type="project" value="UniProtKB-UniRule"/>
</dbReference>
<comment type="similarity">
    <text evidence="5 6">Belongs to the FtsA/MreB family.</text>
</comment>
<evidence type="ECO:0000256" key="1">
    <source>
        <dbReference type="ARBA" id="ARBA00022475"/>
    </source>
</evidence>
<comment type="subunit">
    <text evidence="5">Self-interacts. Interacts with FtsZ.</text>
</comment>
<dbReference type="InterPro" id="IPR050696">
    <property type="entry name" value="FtsA/MreB"/>
</dbReference>
<dbReference type="CDD" id="cd24048">
    <property type="entry name" value="ASKHA_NBD_FtsA"/>
    <property type="match status" value="1"/>
</dbReference>
<keyword evidence="1 5" id="KW-1003">Cell membrane</keyword>
<dbReference type="GO" id="GO:0009898">
    <property type="term" value="C:cytoplasmic side of plasma membrane"/>
    <property type="evidence" value="ECO:0007669"/>
    <property type="project" value="UniProtKB-UniRule"/>
</dbReference>
<dbReference type="InterPro" id="IPR003494">
    <property type="entry name" value="SHS2_FtsA"/>
</dbReference>
<comment type="subcellular location">
    <subcellularLocation>
        <location evidence="5">Cell membrane</location>
        <topology evidence="5">Peripheral membrane protein</topology>
        <orientation evidence="5">Cytoplasmic side</orientation>
    </subcellularLocation>
    <text evidence="5">Localizes to the Z ring in an FtsZ-dependent manner. Targeted to the membrane through a conserved C-terminal amphipathic helix.</text>
</comment>
<dbReference type="SMART" id="SM00842">
    <property type="entry name" value="FtsA"/>
    <property type="match status" value="1"/>
</dbReference>
<organism evidence="8 9">
    <name type="scientific">Berkelbacteria bacterium GW2011_GWA1_39_10</name>
    <dbReference type="NCBI Taxonomy" id="1618332"/>
    <lineage>
        <taxon>Bacteria</taxon>
        <taxon>Candidatus Berkelbacteria</taxon>
    </lineage>
</organism>
<keyword evidence="2 5" id="KW-0132">Cell division</keyword>
<evidence type="ECO:0000259" key="7">
    <source>
        <dbReference type="SMART" id="SM00842"/>
    </source>
</evidence>
<dbReference type="PATRIC" id="fig|1618332.3.peg.173"/>
<evidence type="ECO:0000256" key="3">
    <source>
        <dbReference type="ARBA" id="ARBA00023136"/>
    </source>
</evidence>
<evidence type="ECO:0000256" key="5">
    <source>
        <dbReference type="HAMAP-Rule" id="MF_02033"/>
    </source>
</evidence>
<reference evidence="8 9" key="1">
    <citation type="journal article" date="2015" name="Nature">
        <title>rRNA introns, odd ribosomes, and small enigmatic genomes across a large radiation of phyla.</title>
        <authorList>
            <person name="Brown C.T."/>
            <person name="Hug L.A."/>
            <person name="Thomas B.C."/>
            <person name="Sharon I."/>
            <person name="Castelle C.J."/>
            <person name="Singh A."/>
            <person name="Wilkins M.J."/>
            <person name="Williams K.H."/>
            <person name="Banfield J.F."/>
        </authorList>
    </citation>
    <scope>NUCLEOTIDE SEQUENCE [LARGE SCALE GENOMIC DNA]</scope>
</reference>
<name>A0A0G0LIH9_9BACT</name>
<dbReference type="InterPro" id="IPR020823">
    <property type="entry name" value="Cell_div_FtsA"/>
</dbReference>
<dbReference type="PANTHER" id="PTHR32432:SF4">
    <property type="entry name" value="CELL DIVISION PROTEIN FTSA"/>
    <property type="match status" value="1"/>
</dbReference>
<dbReference type="GO" id="GO:0032153">
    <property type="term" value="C:cell division site"/>
    <property type="evidence" value="ECO:0007669"/>
    <property type="project" value="UniProtKB-UniRule"/>
</dbReference>
<evidence type="ECO:0000256" key="4">
    <source>
        <dbReference type="ARBA" id="ARBA00023306"/>
    </source>
</evidence>
<dbReference type="STRING" id="1618332.UT15_C0003G0052"/>
<dbReference type="InterPro" id="IPR043129">
    <property type="entry name" value="ATPase_NBD"/>
</dbReference>
<dbReference type="Proteomes" id="UP000033862">
    <property type="component" value="Unassembled WGS sequence"/>
</dbReference>
<evidence type="ECO:0000313" key="8">
    <source>
        <dbReference type="EMBL" id="KKQ90877.1"/>
    </source>
</evidence>
<evidence type="ECO:0000256" key="2">
    <source>
        <dbReference type="ARBA" id="ARBA00022618"/>
    </source>
</evidence>
<feature type="domain" description="SHS2" evidence="7">
    <location>
        <begin position="7"/>
        <end position="194"/>
    </location>
</feature>
<dbReference type="Pfam" id="PF02491">
    <property type="entry name" value="SHS2_FTSA"/>
    <property type="match status" value="1"/>
</dbReference>
<dbReference type="AlphaFoldDB" id="A0A0G0LIH9"/>
<dbReference type="Gene3D" id="3.30.1490.110">
    <property type="match status" value="1"/>
</dbReference>
<dbReference type="NCBIfam" id="TIGR01174">
    <property type="entry name" value="ftsA"/>
    <property type="match status" value="1"/>
</dbReference>
<accession>A0A0G0LIH9</accession>
<dbReference type="PANTHER" id="PTHR32432">
    <property type="entry name" value="CELL DIVISION PROTEIN FTSA-RELATED"/>
    <property type="match status" value="1"/>
</dbReference>
<keyword evidence="3 5" id="KW-0472">Membrane</keyword>
<proteinExistence type="inferred from homology"/>
<dbReference type="HAMAP" id="MF_02033">
    <property type="entry name" value="FtsA"/>
    <property type="match status" value="1"/>
</dbReference>
<comment type="function">
    <text evidence="5 6">Cell division protein that is involved in the assembly of the Z ring. May serve as a membrane anchor for the Z ring.</text>
</comment>
<keyword evidence="4 5" id="KW-0131">Cell cycle</keyword>
<protein>
    <recommendedName>
        <fullName evidence="5 6">Cell division protein FtsA</fullName>
    </recommendedName>
</protein>
<comment type="caution">
    <text evidence="8">The sequence shown here is derived from an EMBL/GenBank/DDBJ whole genome shotgun (WGS) entry which is preliminary data.</text>
</comment>
<dbReference type="Pfam" id="PF14450">
    <property type="entry name" value="FtsA"/>
    <property type="match status" value="1"/>
</dbReference>
<sequence>MAKDNLYVGLDVGSTKVAACCGEISEGIINVTGYVKVPNHGVRKGTVVDVEDTISAISEAVEKLETTSGREIRSVVVGISGSHIATGISKGVVAIARADGEISPSDVARVLEASKTVALPPNRQIIHIVPRTYTVDGQGGIDDPVGMTGIRLEVEVLVISGAISAIKNLTKCVYQAGLEIDDLVLAPLATAQSMISKKQKEIGVGLIDIGGGTTSLVIFEEGNILHATILPIGSSLITNDLAIGLRTSVDIAEKIKIKYASAIPEKIRESELISLNQFDPGETQRIERKYVSEIVQARLGEIFAMLSAELKKVGKDGMLPAGVVLTGGGSKLEDLVEATKEEMRLPAELGKQNFEMGGFVDNLLDPMYATSVGLMLYSFENAEKKGYAGSTIGGGVVGKAKNFFKQFLP</sequence>
<gene>
    <name evidence="5" type="primary">ftsA</name>
    <name evidence="8" type="ORF">UT15_C0003G0052</name>
</gene>
<dbReference type="PIRSF" id="PIRSF003101">
    <property type="entry name" value="FtsA"/>
    <property type="match status" value="1"/>
</dbReference>